<dbReference type="Gene3D" id="3.30.9.10">
    <property type="entry name" value="D-Amino Acid Oxidase, subunit A, domain 2"/>
    <property type="match status" value="1"/>
</dbReference>
<dbReference type="Proteomes" id="UP000646827">
    <property type="component" value="Unassembled WGS sequence"/>
</dbReference>
<evidence type="ECO:0000259" key="6">
    <source>
        <dbReference type="Pfam" id="PF01266"/>
    </source>
</evidence>
<name>A0A8H7SGR4_9FUNG</name>
<comment type="similarity">
    <text evidence="2">Belongs to the MSOX/MTOX family.</text>
</comment>
<dbReference type="InterPro" id="IPR006076">
    <property type="entry name" value="FAD-dep_OxRdtase"/>
</dbReference>
<keyword evidence="4" id="KW-0274">FAD</keyword>
<dbReference type="EMBL" id="JAEPRB010000004">
    <property type="protein sequence ID" value="KAG2227832.1"/>
    <property type="molecule type" value="Genomic_DNA"/>
</dbReference>
<evidence type="ECO:0000256" key="2">
    <source>
        <dbReference type="ARBA" id="ARBA00010989"/>
    </source>
</evidence>
<keyword evidence="3" id="KW-0285">Flavoprotein</keyword>
<dbReference type="SUPFAM" id="SSF51905">
    <property type="entry name" value="FAD/NAD(P)-binding domain"/>
    <property type="match status" value="1"/>
</dbReference>
<comment type="cofactor">
    <cofactor evidence="1">
        <name>FAD</name>
        <dbReference type="ChEBI" id="CHEBI:57692"/>
    </cofactor>
</comment>
<keyword evidence="8" id="KW-1185">Reference proteome</keyword>
<dbReference type="PANTHER" id="PTHR10961">
    <property type="entry name" value="PEROXISOMAL SARCOSINE OXIDASE"/>
    <property type="match status" value="1"/>
</dbReference>
<protein>
    <recommendedName>
        <fullName evidence="6">FAD dependent oxidoreductase domain-containing protein</fullName>
    </recommendedName>
</protein>
<comment type="caution">
    <text evidence="7">The sequence shown here is derived from an EMBL/GenBank/DDBJ whole genome shotgun (WGS) entry which is preliminary data.</text>
</comment>
<sequence length="458" mass="51537">MSQTGYQPPAPGSKIIIIGAGAFGLSTAYALSLKNKYDIWVFERQTIPSPDAASCDINKIMRMDYGDETIYMHMYMESLHIWEQWNKERALKGLGPVFHNVGNLMFSQNGKFSNYEEQSLKAIREAGYGHFIEEYRTPESIAERYPQFKEATKNGFDIAYLNKSGGWCDSSEACKHIHSKCVENGVHFVLGPEQGSFEKFLYDEKISTKITGIKTQDGKTHDADLVILATGSWTPSLLNLGDRLIATGQTVIQFKIPENLRKMFEGQPTWCADLSVTGYYGFAVNSEGKMKIGYHSSGYVNLREEDQVSVPRTQVTNPTDSIPIKALGEFRQFLSKFLPITTPMDITYARVCWYCDSVDGHYLIAPHPDFDNLIIASGDSGHGMKFIPNLGFKICHVIEGVDSEYSRAWAWRDMPKDTATYDGLRADSGPKIQLDINKQDQYTRMATKDDCKCARPSL</sequence>
<dbReference type="OrthoDB" id="2219495at2759"/>
<dbReference type="GO" id="GO:0008115">
    <property type="term" value="F:sarcosine oxidase activity"/>
    <property type="evidence" value="ECO:0007669"/>
    <property type="project" value="TreeGrafter"/>
</dbReference>
<feature type="domain" description="FAD dependent oxidoreductase" evidence="6">
    <location>
        <begin position="14"/>
        <end position="391"/>
    </location>
</feature>
<gene>
    <name evidence="7" type="ORF">INT45_002070</name>
</gene>
<reference evidence="7 8" key="1">
    <citation type="submission" date="2020-12" db="EMBL/GenBank/DDBJ databases">
        <title>Metabolic potential, ecology and presence of endohyphal bacteria is reflected in genomic diversity of Mucoromycotina.</title>
        <authorList>
            <person name="Muszewska A."/>
            <person name="Okrasinska A."/>
            <person name="Steczkiewicz K."/>
            <person name="Drgas O."/>
            <person name="Orlowska M."/>
            <person name="Perlinska-Lenart U."/>
            <person name="Aleksandrzak-Piekarczyk T."/>
            <person name="Szatraj K."/>
            <person name="Zielenkiewicz U."/>
            <person name="Pilsyk S."/>
            <person name="Malc E."/>
            <person name="Mieczkowski P."/>
            <person name="Kruszewska J.S."/>
            <person name="Biernat P."/>
            <person name="Pawlowska J."/>
        </authorList>
    </citation>
    <scope>NUCLEOTIDE SEQUENCE [LARGE SCALE GENOMIC DNA]</scope>
    <source>
        <strain evidence="7 8">CBS 142.35</strain>
    </source>
</reference>
<dbReference type="PANTHER" id="PTHR10961:SF46">
    <property type="entry name" value="PEROXISOMAL SARCOSINE OXIDASE"/>
    <property type="match status" value="1"/>
</dbReference>
<evidence type="ECO:0000256" key="1">
    <source>
        <dbReference type="ARBA" id="ARBA00001974"/>
    </source>
</evidence>
<evidence type="ECO:0000256" key="3">
    <source>
        <dbReference type="ARBA" id="ARBA00022630"/>
    </source>
</evidence>
<dbReference type="Pfam" id="PF01266">
    <property type="entry name" value="DAO"/>
    <property type="match status" value="1"/>
</dbReference>
<accession>A0A8H7SGR4</accession>
<evidence type="ECO:0000256" key="5">
    <source>
        <dbReference type="ARBA" id="ARBA00023002"/>
    </source>
</evidence>
<dbReference type="GO" id="GO:0050660">
    <property type="term" value="F:flavin adenine dinucleotide binding"/>
    <property type="evidence" value="ECO:0007669"/>
    <property type="project" value="InterPro"/>
</dbReference>
<dbReference type="AlphaFoldDB" id="A0A8H7SGR4"/>
<evidence type="ECO:0000256" key="4">
    <source>
        <dbReference type="ARBA" id="ARBA00022827"/>
    </source>
</evidence>
<dbReference type="Gene3D" id="3.50.50.60">
    <property type="entry name" value="FAD/NAD(P)-binding domain"/>
    <property type="match status" value="1"/>
</dbReference>
<evidence type="ECO:0000313" key="7">
    <source>
        <dbReference type="EMBL" id="KAG2227832.1"/>
    </source>
</evidence>
<organism evidence="7 8">
    <name type="scientific">Circinella minor</name>
    <dbReference type="NCBI Taxonomy" id="1195481"/>
    <lineage>
        <taxon>Eukaryota</taxon>
        <taxon>Fungi</taxon>
        <taxon>Fungi incertae sedis</taxon>
        <taxon>Mucoromycota</taxon>
        <taxon>Mucoromycotina</taxon>
        <taxon>Mucoromycetes</taxon>
        <taxon>Mucorales</taxon>
        <taxon>Lichtheimiaceae</taxon>
        <taxon>Circinella</taxon>
    </lineage>
</organism>
<dbReference type="InterPro" id="IPR045170">
    <property type="entry name" value="MTOX"/>
</dbReference>
<dbReference type="InterPro" id="IPR036188">
    <property type="entry name" value="FAD/NAD-bd_sf"/>
</dbReference>
<evidence type="ECO:0000313" key="8">
    <source>
        <dbReference type="Proteomes" id="UP000646827"/>
    </source>
</evidence>
<proteinExistence type="inferred from homology"/>
<keyword evidence="5" id="KW-0560">Oxidoreductase</keyword>